<dbReference type="AlphaFoldDB" id="B7K7E6"/>
<sequence length="40" mass="4754">MPLKWEKVSEILSMTLAQVERFTQQFNLQLISAPNRDYDL</sequence>
<dbReference type="RefSeq" id="WP_012598660.1">
    <property type="nucleotide sequence ID" value="NC_011729.1"/>
</dbReference>
<dbReference type="Proteomes" id="UP000002384">
    <property type="component" value="Chromosome"/>
</dbReference>
<protein>
    <submittedName>
        <fullName evidence="1">Uncharacterized protein</fullName>
    </submittedName>
</protein>
<dbReference type="EMBL" id="CP001291">
    <property type="protein sequence ID" value="ACK69714.1"/>
    <property type="molecule type" value="Genomic_DNA"/>
</dbReference>
<proteinExistence type="predicted"/>
<gene>
    <name evidence="1" type="ordered locus">PCC7424_1267</name>
</gene>
<evidence type="ECO:0000313" key="2">
    <source>
        <dbReference type="Proteomes" id="UP000002384"/>
    </source>
</evidence>
<evidence type="ECO:0000313" key="1">
    <source>
        <dbReference type="EMBL" id="ACK69714.1"/>
    </source>
</evidence>
<accession>B7K7E6</accession>
<reference evidence="2" key="1">
    <citation type="journal article" date="2011" name="MBio">
        <title>Novel metabolic attributes of the genus Cyanothece, comprising a group of unicellular nitrogen-fixing Cyanobacteria.</title>
        <authorList>
            <person name="Bandyopadhyay A."/>
            <person name="Elvitigala T."/>
            <person name="Welsh E."/>
            <person name="Stockel J."/>
            <person name="Liberton M."/>
            <person name="Min H."/>
            <person name="Sherman L.A."/>
            <person name="Pakrasi H.B."/>
        </authorList>
    </citation>
    <scope>NUCLEOTIDE SEQUENCE [LARGE SCALE GENOMIC DNA]</scope>
    <source>
        <strain evidence="2">PCC 7424</strain>
    </source>
</reference>
<keyword evidence="2" id="KW-1185">Reference proteome</keyword>
<dbReference type="KEGG" id="cyc:PCC7424_1267"/>
<name>B7K7E6_GLOC7</name>
<dbReference type="HOGENOM" id="CLU_3288328_0_0_3"/>
<organism evidence="1 2">
    <name type="scientific">Gloeothece citriformis (strain PCC 7424)</name>
    <name type="common">Cyanothece sp. (strain PCC 7424)</name>
    <dbReference type="NCBI Taxonomy" id="65393"/>
    <lineage>
        <taxon>Bacteria</taxon>
        <taxon>Bacillati</taxon>
        <taxon>Cyanobacteriota</taxon>
        <taxon>Cyanophyceae</taxon>
        <taxon>Oscillatoriophycideae</taxon>
        <taxon>Chroococcales</taxon>
        <taxon>Aphanothecaceae</taxon>
        <taxon>Gloeothece</taxon>
        <taxon>Gloeothece citriformis</taxon>
    </lineage>
</organism>